<dbReference type="Gene3D" id="2.60.120.200">
    <property type="match status" value="1"/>
</dbReference>
<proteinExistence type="inferred from homology"/>
<evidence type="ECO:0000313" key="5">
    <source>
        <dbReference type="Proteomes" id="UP000076715"/>
    </source>
</evidence>
<protein>
    <recommendedName>
        <fullName evidence="3">GH16 domain-containing protein</fullName>
    </recommendedName>
</protein>
<accession>A0A162X4Q6</accession>
<dbReference type="GO" id="GO:0005975">
    <property type="term" value="P:carbohydrate metabolic process"/>
    <property type="evidence" value="ECO:0007669"/>
    <property type="project" value="InterPro"/>
</dbReference>
<dbReference type="PANTHER" id="PTHR10963">
    <property type="entry name" value="GLYCOSYL HYDROLASE-RELATED"/>
    <property type="match status" value="1"/>
</dbReference>
<dbReference type="PANTHER" id="PTHR10963:SF55">
    <property type="entry name" value="GLYCOSIDE HYDROLASE FAMILY 16 PROTEIN"/>
    <property type="match status" value="1"/>
</dbReference>
<sequence length="498" mass="55029">MITFAQPPGSGWNVVYADEFNGNSLNENRWFIRTNGVFTRDQVVVNNGTLKLKNTYTNNGIIKGGWITSKQKFAGPGNIKYGFYEARVRIQWNPNGSVWPTWWIWGNRVNGETTTEIDVMEYSGFSQKFFNNRATSSHHYRGKRNINGVSSTTTSANNVLNRNPFEWHRWGILWTPNELSFYYDGVKYMSSAQPGDAAAENNPLGLIFSTSPHTINADPEQPDNPTAANAARPGQNFPALEVDWVRIFTGGNVGGGNPGGGNNTIVALRKGNATNFGIDGNVGGANGQNVYLWSASNGNVNQQWVEINRGNGYYSYQKNNTNFCLDGGNGGSNGQNVYLWTCSNNNQNQHWRKVNVGNGKFRLEKRNASGFSIDGGNGGANGQNLYLWSSSNGNQNQHWQFSTISSARSQFIGPLKENADLKVALYPNPNNGIFTIDFNKNIKNATAIITDMSGRVVHSADIENTTQKSIDLQGLPKGIYLLDLQGEDIKIQHKLVIE</sequence>
<dbReference type="SMART" id="SM00458">
    <property type="entry name" value="RICIN"/>
    <property type="match status" value="1"/>
</dbReference>
<dbReference type="PROSITE" id="PS51762">
    <property type="entry name" value="GH16_2"/>
    <property type="match status" value="1"/>
</dbReference>
<evidence type="ECO:0000256" key="1">
    <source>
        <dbReference type="ARBA" id="ARBA00006865"/>
    </source>
</evidence>
<dbReference type="NCBIfam" id="TIGR04183">
    <property type="entry name" value="Por_Secre_tail"/>
    <property type="match status" value="1"/>
</dbReference>
<dbReference type="Pfam" id="PF14200">
    <property type="entry name" value="RicinB_lectin_2"/>
    <property type="match status" value="1"/>
</dbReference>
<name>A0A162X4Q6_9FLAO</name>
<dbReference type="InterPro" id="IPR050546">
    <property type="entry name" value="Glycosyl_Hydrlase_16"/>
</dbReference>
<keyword evidence="5" id="KW-1185">Reference proteome</keyword>
<evidence type="ECO:0000259" key="3">
    <source>
        <dbReference type="PROSITE" id="PS51762"/>
    </source>
</evidence>
<dbReference type="InterPro" id="IPR000757">
    <property type="entry name" value="Beta-glucanase-like"/>
</dbReference>
<dbReference type="InterPro" id="IPR035992">
    <property type="entry name" value="Ricin_B-like_lectins"/>
</dbReference>
<dbReference type="InterPro" id="IPR026444">
    <property type="entry name" value="Secre_tail"/>
</dbReference>
<dbReference type="EMBL" id="LQRT01000058">
    <property type="protein sequence ID" value="KZS38416.1"/>
    <property type="molecule type" value="Genomic_DNA"/>
</dbReference>
<organism evidence="4 5">
    <name type="scientific">Aquimarina aggregata</name>
    <dbReference type="NCBI Taxonomy" id="1642818"/>
    <lineage>
        <taxon>Bacteria</taxon>
        <taxon>Pseudomonadati</taxon>
        <taxon>Bacteroidota</taxon>
        <taxon>Flavobacteriia</taxon>
        <taxon>Flavobacteriales</taxon>
        <taxon>Flavobacteriaceae</taxon>
        <taxon>Aquimarina</taxon>
    </lineage>
</organism>
<feature type="domain" description="GH16" evidence="3">
    <location>
        <begin position="2"/>
        <end position="253"/>
    </location>
</feature>
<dbReference type="Pfam" id="PF00722">
    <property type="entry name" value="Glyco_hydro_16"/>
    <property type="match status" value="1"/>
</dbReference>
<evidence type="ECO:0000313" key="4">
    <source>
        <dbReference type="EMBL" id="KZS38416.1"/>
    </source>
</evidence>
<dbReference type="Pfam" id="PF18962">
    <property type="entry name" value="Por_Secre_tail"/>
    <property type="match status" value="1"/>
</dbReference>
<dbReference type="Proteomes" id="UP000076715">
    <property type="component" value="Unassembled WGS sequence"/>
</dbReference>
<dbReference type="Gene3D" id="2.60.40.3080">
    <property type="match status" value="1"/>
</dbReference>
<comment type="caution">
    <text evidence="4">The sequence shown here is derived from an EMBL/GenBank/DDBJ whole genome shotgun (WGS) entry which is preliminary data.</text>
</comment>
<reference evidence="4 5" key="1">
    <citation type="submission" date="2016-01" db="EMBL/GenBank/DDBJ databases">
        <title>The draft genome sequence of Aquimarina sp. RZW4-3-2.</title>
        <authorList>
            <person name="Wang Y."/>
        </authorList>
    </citation>
    <scope>NUCLEOTIDE SEQUENCE [LARGE SCALE GENOMIC DNA]</scope>
    <source>
        <strain evidence="4 5">RZW4-3-2</strain>
    </source>
</reference>
<dbReference type="CDD" id="cd00161">
    <property type="entry name" value="beta-trefoil_Ricin-like"/>
    <property type="match status" value="1"/>
</dbReference>
<dbReference type="SUPFAM" id="SSF50370">
    <property type="entry name" value="Ricin B-like lectins"/>
    <property type="match status" value="1"/>
</dbReference>
<dbReference type="SUPFAM" id="SSF49899">
    <property type="entry name" value="Concanavalin A-like lectins/glucanases"/>
    <property type="match status" value="1"/>
</dbReference>
<evidence type="ECO:0000256" key="2">
    <source>
        <dbReference type="ARBA" id="ARBA00022729"/>
    </source>
</evidence>
<dbReference type="GO" id="GO:0004553">
    <property type="term" value="F:hydrolase activity, hydrolyzing O-glycosyl compounds"/>
    <property type="evidence" value="ECO:0007669"/>
    <property type="project" value="InterPro"/>
</dbReference>
<gene>
    <name evidence="4" type="ORF">AWE51_17840</name>
</gene>
<dbReference type="PROSITE" id="PS50231">
    <property type="entry name" value="RICIN_B_LECTIN"/>
    <property type="match status" value="1"/>
</dbReference>
<dbReference type="InterPro" id="IPR000772">
    <property type="entry name" value="Ricin_B_lectin"/>
</dbReference>
<keyword evidence="2" id="KW-0732">Signal</keyword>
<dbReference type="STRING" id="1642818.AWE51_17840"/>
<dbReference type="InterPro" id="IPR013320">
    <property type="entry name" value="ConA-like_dom_sf"/>
</dbReference>
<dbReference type="AlphaFoldDB" id="A0A162X4Q6"/>
<comment type="similarity">
    <text evidence="1">Belongs to the glycosyl hydrolase 16 family.</text>
</comment>
<dbReference type="Gene3D" id="2.80.10.50">
    <property type="match status" value="1"/>
</dbReference>